<proteinExistence type="predicted"/>
<name>A0ABR4PP72_9HELO</name>
<dbReference type="SUPFAM" id="SSF56112">
    <property type="entry name" value="Protein kinase-like (PK-like)"/>
    <property type="match status" value="1"/>
</dbReference>
<dbReference type="Proteomes" id="UP001629113">
    <property type="component" value="Unassembled WGS sequence"/>
</dbReference>
<dbReference type="InterPro" id="IPR000719">
    <property type="entry name" value="Prot_kinase_dom"/>
</dbReference>
<accession>A0ABR4PP72</accession>
<evidence type="ECO:0000313" key="3">
    <source>
        <dbReference type="Proteomes" id="UP001629113"/>
    </source>
</evidence>
<keyword evidence="3" id="KW-1185">Reference proteome</keyword>
<feature type="domain" description="Protein kinase" evidence="1">
    <location>
        <begin position="170"/>
        <end position="311"/>
    </location>
</feature>
<dbReference type="PROSITE" id="PS50011">
    <property type="entry name" value="PROTEIN_KINASE_DOM"/>
    <property type="match status" value="1"/>
</dbReference>
<dbReference type="InterPro" id="IPR011009">
    <property type="entry name" value="Kinase-like_dom_sf"/>
</dbReference>
<dbReference type="Gene3D" id="1.10.510.10">
    <property type="entry name" value="Transferase(Phosphotransferase) domain 1"/>
    <property type="match status" value="1"/>
</dbReference>
<evidence type="ECO:0000313" key="2">
    <source>
        <dbReference type="EMBL" id="KAL3425128.1"/>
    </source>
</evidence>
<dbReference type="InterPro" id="IPR001245">
    <property type="entry name" value="Ser-Thr/Tyr_kinase_cat_dom"/>
</dbReference>
<gene>
    <name evidence="2" type="ORF">PVAG01_04409</name>
</gene>
<dbReference type="EMBL" id="JBFCZG010000003">
    <property type="protein sequence ID" value="KAL3425128.1"/>
    <property type="molecule type" value="Genomic_DNA"/>
</dbReference>
<reference evidence="2 3" key="1">
    <citation type="submission" date="2024-06" db="EMBL/GenBank/DDBJ databases">
        <title>Complete genome of Phlyctema vagabunda strain 19-DSS-EL-015.</title>
        <authorList>
            <person name="Fiorenzani C."/>
        </authorList>
    </citation>
    <scope>NUCLEOTIDE SEQUENCE [LARGE SCALE GENOMIC DNA]</scope>
    <source>
        <strain evidence="2 3">19-DSS-EL-015</strain>
    </source>
</reference>
<comment type="caution">
    <text evidence="2">The sequence shown here is derived from an EMBL/GenBank/DDBJ whole genome shotgun (WGS) entry which is preliminary data.</text>
</comment>
<organism evidence="2 3">
    <name type="scientific">Phlyctema vagabunda</name>
    <dbReference type="NCBI Taxonomy" id="108571"/>
    <lineage>
        <taxon>Eukaryota</taxon>
        <taxon>Fungi</taxon>
        <taxon>Dikarya</taxon>
        <taxon>Ascomycota</taxon>
        <taxon>Pezizomycotina</taxon>
        <taxon>Leotiomycetes</taxon>
        <taxon>Helotiales</taxon>
        <taxon>Dermateaceae</taxon>
        <taxon>Phlyctema</taxon>
    </lineage>
</organism>
<dbReference type="Pfam" id="PF07714">
    <property type="entry name" value="PK_Tyr_Ser-Thr"/>
    <property type="match status" value="1"/>
</dbReference>
<evidence type="ECO:0000259" key="1">
    <source>
        <dbReference type="PROSITE" id="PS50011"/>
    </source>
</evidence>
<sequence>MDLGRDQPNWEPSIQRFLDFVRRNCELEVVQPRDTAEGIAEETRPFMPKQVIEKYFTDNRFREFKETYSALFPSSHDHCDPRRVLNKYTAVFCTLLQAGRGPYIKHFLQHHSLSDTALPFSLENPPANLPITPGDPNFLSDICNQQWRFCAPVFDSILNTNFESERVLPITSKTRLAGGGTAALWLIKLRDGYNNLSKAPRNTSNLFVLKEYSTNDAQKYYDNETAAFDKIKAHPHIIGYYGCFRRGGTFNVLLEYADKGTLKQFFERQAPPLGYPGLINFWKGQFNLIDALRAIHEVTPFSGDGPRIFQG</sequence>
<protein>
    <submittedName>
        <fullName evidence="2">Tein kinase 4-like protein</fullName>
    </submittedName>
</protein>